<dbReference type="InterPro" id="IPR036554">
    <property type="entry name" value="GHMP_kinase_C_sf"/>
</dbReference>
<dbReference type="InterPro" id="IPR014721">
    <property type="entry name" value="Ribsml_uS5_D2-typ_fold_subgr"/>
</dbReference>
<protein>
    <recommendedName>
        <fullName evidence="3 9">4-diphosphocytidyl-2-C-methyl-D-erythritol kinase</fullName>
        <shortName evidence="9">CMK</shortName>
        <ecNumber evidence="2 9">2.7.1.148</ecNumber>
    </recommendedName>
    <alternativeName>
        <fullName evidence="8 9">4-(cytidine-5'-diphospho)-2-C-methyl-D-erythritol kinase</fullName>
    </alternativeName>
</protein>
<comment type="catalytic activity">
    <reaction evidence="9">
        <text>4-CDP-2-C-methyl-D-erythritol + ATP = 4-CDP-2-C-methyl-D-erythritol 2-phosphate + ADP + H(+)</text>
        <dbReference type="Rhea" id="RHEA:18437"/>
        <dbReference type="ChEBI" id="CHEBI:15378"/>
        <dbReference type="ChEBI" id="CHEBI:30616"/>
        <dbReference type="ChEBI" id="CHEBI:57823"/>
        <dbReference type="ChEBI" id="CHEBI:57919"/>
        <dbReference type="ChEBI" id="CHEBI:456216"/>
        <dbReference type="EC" id="2.7.1.148"/>
    </reaction>
</comment>
<feature type="domain" description="GHMP kinase N-terminal" evidence="10">
    <location>
        <begin position="75"/>
        <end position="153"/>
    </location>
</feature>
<accession>A0ABV6YUU3</accession>
<evidence type="ECO:0000256" key="1">
    <source>
        <dbReference type="ARBA" id="ARBA00009684"/>
    </source>
</evidence>
<feature type="domain" description="GHMP kinase C-terminal" evidence="11">
    <location>
        <begin position="219"/>
        <end position="279"/>
    </location>
</feature>
<dbReference type="GO" id="GO:0050515">
    <property type="term" value="F:4-(cytidine 5'-diphospho)-2-C-methyl-D-erythritol kinase activity"/>
    <property type="evidence" value="ECO:0007669"/>
    <property type="project" value="UniProtKB-EC"/>
</dbReference>
<dbReference type="Pfam" id="PF08544">
    <property type="entry name" value="GHMP_kinases_C"/>
    <property type="match status" value="1"/>
</dbReference>
<dbReference type="PANTHER" id="PTHR43527:SF2">
    <property type="entry name" value="4-DIPHOSPHOCYTIDYL-2-C-METHYL-D-ERYTHRITOL KINASE, CHLOROPLASTIC"/>
    <property type="match status" value="1"/>
</dbReference>
<keyword evidence="9" id="KW-0414">Isoprene biosynthesis</keyword>
<proteinExistence type="inferred from homology"/>
<sequence length="296" mass="32504">MYNLKGSIQDGVIRIKARAKINLYLRVICKRSDGYHELVTLFQEIDLADTLTFAPAPKEIILSVNCPSLPDNEDNLVLKAARLLQTYTHPPLGAAITLEKKIPLAAGLGGGSSDAAATLIGLTQLWQLTLSQSELGNLAAQLGADVPFFIHGGTALGRGRGDEIEPISPLPPEPILLLKPKLRISSAWVYKNYRVHLTKSAQTINITNLIKDYKQKRALKTLLRNDLEEVVLSRFPEVERLKSLLLEKGAQIALLSGSGPTVFGLFEGAESRDQAYQALEGEKNIYCRKAHFYSCS</sequence>
<dbReference type="NCBIfam" id="NF011202">
    <property type="entry name" value="PRK14608.1"/>
    <property type="match status" value="1"/>
</dbReference>
<gene>
    <name evidence="9 12" type="primary">ispE</name>
    <name evidence="12" type="ORF">ACFL27_07245</name>
</gene>
<comment type="caution">
    <text evidence="12">The sequence shown here is derived from an EMBL/GenBank/DDBJ whole genome shotgun (WGS) entry which is preliminary data.</text>
</comment>
<dbReference type="SUPFAM" id="SSF55060">
    <property type="entry name" value="GHMP Kinase, C-terminal domain"/>
    <property type="match status" value="1"/>
</dbReference>
<evidence type="ECO:0000256" key="2">
    <source>
        <dbReference type="ARBA" id="ARBA00012052"/>
    </source>
</evidence>
<dbReference type="EC" id="2.7.1.148" evidence="2 9"/>
<dbReference type="InterPro" id="IPR004424">
    <property type="entry name" value="IspE"/>
</dbReference>
<evidence type="ECO:0000256" key="3">
    <source>
        <dbReference type="ARBA" id="ARBA00017473"/>
    </source>
</evidence>
<evidence type="ECO:0000259" key="11">
    <source>
        <dbReference type="Pfam" id="PF08544"/>
    </source>
</evidence>
<dbReference type="InterPro" id="IPR006204">
    <property type="entry name" value="GHMP_kinase_N_dom"/>
</dbReference>
<comment type="function">
    <text evidence="9">Catalyzes the phosphorylation of the position 2 hydroxy group of 4-diphosphocytidyl-2C-methyl-D-erythritol.</text>
</comment>
<evidence type="ECO:0000256" key="7">
    <source>
        <dbReference type="ARBA" id="ARBA00022840"/>
    </source>
</evidence>
<comment type="pathway">
    <text evidence="9">Isoprenoid biosynthesis; isopentenyl diphosphate biosynthesis via DXP pathway; isopentenyl diphosphate from 1-deoxy-D-xylulose 5-phosphate: step 3/6.</text>
</comment>
<organism evidence="12 13">
    <name type="scientific">candidate division CSSED10-310 bacterium</name>
    <dbReference type="NCBI Taxonomy" id="2855610"/>
    <lineage>
        <taxon>Bacteria</taxon>
        <taxon>Bacteria division CSSED10-310</taxon>
    </lineage>
</organism>
<keyword evidence="13" id="KW-1185">Reference proteome</keyword>
<evidence type="ECO:0000256" key="4">
    <source>
        <dbReference type="ARBA" id="ARBA00022679"/>
    </source>
</evidence>
<evidence type="ECO:0000259" key="10">
    <source>
        <dbReference type="Pfam" id="PF00288"/>
    </source>
</evidence>
<evidence type="ECO:0000313" key="13">
    <source>
        <dbReference type="Proteomes" id="UP001594351"/>
    </source>
</evidence>
<evidence type="ECO:0000256" key="5">
    <source>
        <dbReference type="ARBA" id="ARBA00022741"/>
    </source>
</evidence>
<evidence type="ECO:0000256" key="6">
    <source>
        <dbReference type="ARBA" id="ARBA00022777"/>
    </source>
</evidence>
<dbReference type="EMBL" id="JBHPBY010000069">
    <property type="protein sequence ID" value="MFC1849969.1"/>
    <property type="molecule type" value="Genomic_DNA"/>
</dbReference>
<feature type="binding site" evidence="9">
    <location>
        <begin position="103"/>
        <end position="113"/>
    </location>
    <ligand>
        <name>ATP</name>
        <dbReference type="ChEBI" id="CHEBI:30616"/>
    </ligand>
</feature>
<evidence type="ECO:0000313" key="12">
    <source>
        <dbReference type="EMBL" id="MFC1849969.1"/>
    </source>
</evidence>
<keyword evidence="7 9" id="KW-0067">ATP-binding</keyword>
<feature type="active site" evidence="9">
    <location>
        <position position="20"/>
    </location>
</feature>
<dbReference type="Proteomes" id="UP001594351">
    <property type="component" value="Unassembled WGS sequence"/>
</dbReference>
<dbReference type="NCBIfam" id="TIGR00154">
    <property type="entry name" value="ispE"/>
    <property type="match status" value="1"/>
</dbReference>
<comment type="similarity">
    <text evidence="1 9">Belongs to the GHMP kinase family. IspE subfamily.</text>
</comment>
<keyword evidence="5 9" id="KW-0547">Nucleotide-binding</keyword>
<feature type="active site" evidence="9">
    <location>
        <position position="145"/>
    </location>
</feature>
<name>A0ABV6YUU3_UNCC1</name>
<dbReference type="HAMAP" id="MF_00061">
    <property type="entry name" value="IspE"/>
    <property type="match status" value="1"/>
</dbReference>
<dbReference type="PIRSF" id="PIRSF010376">
    <property type="entry name" value="IspE"/>
    <property type="match status" value="1"/>
</dbReference>
<evidence type="ECO:0000256" key="9">
    <source>
        <dbReference type="HAMAP-Rule" id="MF_00061"/>
    </source>
</evidence>
<reference evidence="12 13" key="1">
    <citation type="submission" date="2024-09" db="EMBL/GenBank/DDBJ databases">
        <title>Laminarin stimulates single cell rates of sulfate reduction while oxygen inhibits transcriptomic activity in coastal marine sediment.</title>
        <authorList>
            <person name="Lindsay M."/>
            <person name="Orcutt B."/>
            <person name="Emerson D."/>
            <person name="Stepanauskas R."/>
            <person name="D'Angelo T."/>
        </authorList>
    </citation>
    <scope>NUCLEOTIDE SEQUENCE [LARGE SCALE GENOMIC DNA]</scope>
    <source>
        <strain evidence="12">SAG AM-311-K15</strain>
    </source>
</reference>
<dbReference type="InterPro" id="IPR013750">
    <property type="entry name" value="GHMP_kinase_C_dom"/>
</dbReference>
<evidence type="ECO:0000256" key="8">
    <source>
        <dbReference type="ARBA" id="ARBA00032554"/>
    </source>
</evidence>
<keyword evidence="6 9" id="KW-0418">Kinase</keyword>
<dbReference type="Gene3D" id="3.30.230.10">
    <property type="match status" value="1"/>
</dbReference>
<dbReference type="InterPro" id="IPR020568">
    <property type="entry name" value="Ribosomal_Su5_D2-typ_SF"/>
</dbReference>
<dbReference type="Pfam" id="PF00288">
    <property type="entry name" value="GHMP_kinases_N"/>
    <property type="match status" value="1"/>
</dbReference>
<dbReference type="SUPFAM" id="SSF54211">
    <property type="entry name" value="Ribosomal protein S5 domain 2-like"/>
    <property type="match status" value="1"/>
</dbReference>
<keyword evidence="4 9" id="KW-0808">Transferase</keyword>
<dbReference type="Gene3D" id="3.30.70.890">
    <property type="entry name" value="GHMP kinase, C-terminal domain"/>
    <property type="match status" value="1"/>
</dbReference>
<dbReference type="PANTHER" id="PTHR43527">
    <property type="entry name" value="4-DIPHOSPHOCYTIDYL-2-C-METHYL-D-ERYTHRITOL KINASE, CHLOROPLASTIC"/>
    <property type="match status" value="1"/>
</dbReference>